<keyword evidence="6" id="KW-1185">Reference proteome</keyword>
<organism evidence="5 6">
    <name type="scientific">Tetracentron sinense</name>
    <name type="common">Spur-leaf</name>
    <dbReference type="NCBI Taxonomy" id="13715"/>
    <lineage>
        <taxon>Eukaryota</taxon>
        <taxon>Viridiplantae</taxon>
        <taxon>Streptophyta</taxon>
        <taxon>Embryophyta</taxon>
        <taxon>Tracheophyta</taxon>
        <taxon>Spermatophyta</taxon>
        <taxon>Magnoliopsida</taxon>
        <taxon>Trochodendrales</taxon>
        <taxon>Trochodendraceae</taxon>
        <taxon>Tetracentron</taxon>
    </lineage>
</organism>
<evidence type="ECO:0008006" key="7">
    <source>
        <dbReference type="Google" id="ProtNLM"/>
    </source>
</evidence>
<feature type="domain" description="Retrovirus-related Pol polyprotein from transposon TNT 1-94-like beta-barrel" evidence="4">
    <location>
        <begin position="810"/>
        <end position="887"/>
    </location>
</feature>
<protein>
    <recommendedName>
        <fullName evidence="7">Triacylglycerol lipase</fullName>
    </recommendedName>
</protein>
<feature type="signal peptide" evidence="2">
    <location>
        <begin position="1"/>
        <end position="21"/>
    </location>
</feature>
<name>A0A834YAH5_TETSI</name>
<evidence type="ECO:0000256" key="1">
    <source>
        <dbReference type="SAM" id="MobiDB-lite"/>
    </source>
</evidence>
<dbReference type="EMBL" id="JABCRI010000024">
    <property type="protein sequence ID" value="KAF8377599.1"/>
    <property type="molecule type" value="Genomic_DNA"/>
</dbReference>
<keyword evidence="2" id="KW-0732">Signal</keyword>
<feature type="compositionally biased region" description="Polar residues" evidence="1">
    <location>
        <begin position="1122"/>
        <end position="1138"/>
    </location>
</feature>
<feature type="chain" id="PRO_5032910050" description="Triacylglycerol lipase" evidence="2">
    <location>
        <begin position="22"/>
        <end position="1138"/>
    </location>
</feature>
<feature type="domain" description="Partial AB-hydrolase lipase" evidence="3">
    <location>
        <begin position="41"/>
        <end position="91"/>
    </location>
</feature>
<dbReference type="SUPFAM" id="SSF53474">
    <property type="entry name" value="alpha/beta-Hydrolases"/>
    <property type="match status" value="2"/>
</dbReference>
<dbReference type="OrthoDB" id="1845088at2759"/>
<sequence>MDRLLMPAFLCIIFLAFSGKAEYFTGERNLFRRSESKGLCAQLIQPSGYPCSEHTAQTKDGYLLGLQRVSSRTGDLKVQPGPPILLQHGLFVVDSSNPRVERGGKDSYLISLRDKPAKLANAEQAEVIAAGDVWFLNSAGQSLGYILADHGFDVWVGNVRGTHWSHGHISLSEKDKSSSPLVPSAFRSSPEGDVPLSHFDTPGMLAPTSSFGAKAVWSSIAWVRDRFSIPSSVRIDSWGSSKTSGNLSSSTIVFLNQLEAELYHLLDPLVGEMLLELDLAPRADTPKLFSGHVSGRKVCSGRSSGSTKKMQLELAEKVQLATLLRTLSSGYLDWEKDDQVGTATEPSSVATVFALVLAINSEYSAYALYDDPNDMYREFWDWSWQELALYDLAEMINYVYTITNSKIFFVGHSQGTIMALAAFTRPEIVEMVEAAALLSPISYLGHISAQFVLRMVNTHLDQLILAVGIHQLNFRSDVLVYVLDSISSDAGQIVIRMGTFAKYDYGLWGNLKRYGSSKPPAFDLTRIPKSLPLWIGYGGNDALADVTDLKHTLKELKSKRELLYLENYSHLDFILSVKAKEDLYDNMIGFFRMRDEVLLNTEVGESCKSIHHLLPVRTKALTTYIRRNGGTKPLLCKVGWIRDDQLLRSLISGMLTAEVHTFVIGLKMARELWLCLTETFAGASQERELGLIRQLHTIRKGNQSITDYLKSVKVICDELYAMQKPVSDRDKVFWAVNGLGPRFDSFSDAIMARPTPPTFSQLSTSLLTMEQRTAMTTTHMNSPSESHAYAEEIPQALAAMAISDPHDPEWIPDIGATSHMTNNPGILHSIYPYTGCDKITVGDGNTLPISHIGNTTLLTSYGKLKVDNVLVVPSITKNLLSVGQLTDDYSCLFEFRSDGFMIKDQWLGRILVKGTRDGGLYSLTGNTTHTTLYSSRHRRTPEDHWHQRLGHPQSKIEEPATLSSFLEYGDDLPRCDEAGPCTIVGSSAAAPTRPPGDVLPGRSSIAAPTGPPLDADVPCTLAVPSTTASTGPPGAVLPSRLFIATPIGPSDVVLPYAPFTTPTDPLGSIGDIPLTGLNSATHDFVESPTDSSTAEPPLPEPPIARAYTTDPPVSPQIIAGSTDDSSVAAPTSTTRHLA</sequence>
<evidence type="ECO:0000256" key="2">
    <source>
        <dbReference type="SAM" id="SignalP"/>
    </source>
</evidence>
<dbReference type="Pfam" id="PF14223">
    <property type="entry name" value="Retrotran_gag_2"/>
    <property type="match status" value="1"/>
</dbReference>
<dbReference type="Gene3D" id="3.40.50.1820">
    <property type="entry name" value="alpha/beta hydrolase"/>
    <property type="match status" value="3"/>
</dbReference>
<dbReference type="Pfam" id="PF04083">
    <property type="entry name" value="Abhydro_lipase"/>
    <property type="match status" value="1"/>
</dbReference>
<dbReference type="PANTHER" id="PTHR11005">
    <property type="entry name" value="LYSOSOMAL ACID LIPASE-RELATED"/>
    <property type="match status" value="1"/>
</dbReference>
<gene>
    <name evidence="5" type="ORF">HHK36_030981</name>
</gene>
<dbReference type="InterPro" id="IPR006693">
    <property type="entry name" value="AB_hydrolase_lipase"/>
</dbReference>
<reference evidence="5 6" key="1">
    <citation type="submission" date="2020-04" db="EMBL/GenBank/DDBJ databases">
        <title>Plant Genome Project.</title>
        <authorList>
            <person name="Zhang R.-G."/>
        </authorList>
    </citation>
    <scope>NUCLEOTIDE SEQUENCE [LARGE SCALE GENOMIC DNA]</scope>
    <source>
        <strain evidence="5">YNK0</strain>
        <tissue evidence="5">Leaf</tissue>
    </source>
</reference>
<evidence type="ECO:0000259" key="4">
    <source>
        <dbReference type="Pfam" id="PF22936"/>
    </source>
</evidence>
<proteinExistence type="predicted"/>
<evidence type="ECO:0000259" key="3">
    <source>
        <dbReference type="Pfam" id="PF04083"/>
    </source>
</evidence>
<feature type="region of interest" description="Disordered" evidence="1">
    <location>
        <begin position="1079"/>
        <end position="1138"/>
    </location>
</feature>
<dbReference type="Pfam" id="PF22936">
    <property type="entry name" value="Pol_BBD"/>
    <property type="match status" value="1"/>
</dbReference>
<dbReference type="AlphaFoldDB" id="A0A834YAH5"/>
<dbReference type="InterPro" id="IPR054722">
    <property type="entry name" value="PolX-like_BBD"/>
</dbReference>
<evidence type="ECO:0000313" key="5">
    <source>
        <dbReference type="EMBL" id="KAF8377599.1"/>
    </source>
</evidence>
<dbReference type="GO" id="GO:0006629">
    <property type="term" value="P:lipid metabolic process"/>
    <property type="evidence" value="ECO:0007669"/>
    <property type="project" value="InterPro"/>
</dbReference>
<comment type="caution">
    <text evidence="5">The sequence shown here is derived from an EMBL/GenBank/DDBJ whole genome shotgun (WGS) entry which is preliminary data.</text>
</comment>
<dbReference type="InterPro" id="IPR029058">
    <property type="entry name" value="AB_hydrolase_fold"/>
</dbReference>
<dbReference type="Proteomes" id="UP000655225">
    <property type="component" value="Unassembled WGS sequence"/>
</dbReference>
<evidence type="ECO:0000313" key="6">
    <source>
        <dbReference type="Proteomes" id="UP000655225"/>
    </source>
</evidence>
<accession>A0A834YAH5</accession>